<organism evidence="2 3">
    <name type="scientific">Phytophthora infestans</name>
    <name type="common">Potato late blight agent</name>
    <name type="synonym">Botrytis infestans</name>
    <dbReference type="NCBI Taxonomy" id="4787"/>
    <lineage>
        <taxon>Eukaryota</taxon>
        <taxon>Sar</taxon>
        <taxon>Stramenopiles</taxon>
        <taxon>Oomycota</taxon>
        <taxon>Peronosporomycetes</taxon>
        <taxon>Peronosporales</taxon>
        <taxon>Peronosporaceae</taxon>
        <taxon>Phytophthora</taxon>
    </lineage>
</organism>
<evidence type="ECO:0000313" key="2">
    <source>
        <dbReference type="EMBL" id="KAF4032845.1"/>
    </source>
</evidence>
<keyword evidence="3" id="KW-1185">Reference proteome</keyword>
<dbReference type="EMBL" id="WSZM01000458">
    <property type="protein sequence ID" value="KAF4032845.1"/>
    <property type="molecule type" value="Genomic_DNA"/>
</dbReference>
<evidence type="ECO:0000256" key="1">
    <source>
        <dbReference type="SAM" id="MobiDB-lite"/>
    </source>
</evidence>
<comment type="caution">
    <text evidence="2">The sequence shown here is derived from an EMBL/GenBank/DDBJ whole genome shotgun (WGS) entry which is preliminary data.</text>
</comment>
<proteinExistence type="predicted"/>
<name>A0A833ST84_PHYIN</name>
<evidence type="ECO:0000313" key="3">
    <source>
        <dbReference type="Proteomes" id="UP000602510"/>
    </source>
</evidence>
<gene>
    <name evidence="2" type="ORF">GN244_ATG15251</name>
</gene>
<reference evidence="2" key="1">
    <citation type="submission" date="2020-04" db="EMBL/GenBank/DDBJ databases">
        <title>Hybrid Assembly of Korean Phytophthora infestans isolates.</title>
        <authorList>
            <person name="Prokchorchik M."/>
            <person name="Lee Y."/>
            <person name="Seo J."/>
            <person name="Cho J.-H."/>
            <person name="Park Y.-E."/>
            <person name="Jang D.-C."/>
            <person name="Im J.-S."/>
            <person name="Choi J.-G."/>
            <person name="Park H.-J."/>
            <person name="Lee G.-B."/>
            <person name="Lee Y.-G."/>
            <person name="Hong S.-Y."/>
            <person name="Cho K."/>
            <person name="Sohn K.H."/>
        </authorList>
    </citation>
    <scope>NUCLEOTIDE SEQUENCE</scope>
    <source>
        <strain evidence="2">KR_1_A1</strain>
    </source>
</reference>
<feature type="compositionally biased region" description="Basic residues" evidence="1">
    <location>
        <begin position="110"/>
        <end position="120"/>
    </location>
</feature>
<dbReference type="Proteomes" id="UP000602510">
    <property type="component" value="Unassembled WGS sequence"/>
</dbReference>
<dbReference type="AlphaFoldDB" id="A0A833ST84"/>
<accession>A0A833ST84</accession>
<sequence length="120" mass="13655">MTRYILSVLKRLQAAMFFIVGITKTIWEGSTINPCSPYQLCKATLERQDTGLAYCFLHGHYNVRESSPKRLYFDEQQKNSQESIEKAPKQGKETSGMSGLFDSTKEAATRHRRRAPPPPS</sequence>
<protein>
    <submittedName>
        <fullName evidence="2">Uncharacterized protein</fullName>
    </submittedName>
</protein>
<feature type="region of interest" description="Disordered" evidence="1">
    <location>
        <begin position="68"/>
        <end position="120"/>
    </location>
</feature>
<feature type="compositionally biased region" description="Basic and acidic residues" evidence="1">
    <location>
        <begin position="68"/>
        <end position="92"/>
    </location>
</feature>